<evidence type="ECO:0000313" key="3">
    <source>
        <dbReference type="Proteomes" id="UP000744769"/>
    </source>
</evidence>
<dbReference type="Proteomes" id="UP000744769">
    <property type="component" value="Unassembled WGS sequence"/>
</dbReference>
<comment type="caution">
    <text evidence="2">The sequence shown here is derived from an EMBL/GenBank/DDBJ whole genome shotgun (WGS) entry which is preliminary data.</text>
</comment>
<proteinExistence type="predicted"/>
<feature type="compositionally biased region" description="Basic and acidic residues" evidence="1">
    <location>
        <begin position="1"/>
        <end position="47"/>
    </location>
</feature>
<evidence type="ECO:0000256" key="1">
    <source>
        <dbReference type="SAM" id="MobiDB-lite"/>
    </source>
</evidence>
<sequence>MSDDSQHQDEQQGSEQRDDAMTERERAEQMPDELKVDVDQDKMRAWDEVSEDYSTDADSDEQPPRPVFTDERQERSPRQDDAADSGSEG</sequence>
<protein>
    <submittedName>
        <fullName evidence="2">Uncharacterized protein</fullName>
    </submittedName>
</protein>
<dbReference type="RefSeq" id="WP_166192328.1">
    <property type="nucleotide sequence ID" value="NZ_JAAOIV010000001.1"/>
</dbReference>
<dbReference type="AlphaFoldDB" id="A0A967AZ94"/>
<accession>A0A967AZ94</accession>
<dbReference type="EMBL" id="JAAOIV010000001">
    <property type="protein sequence ID" value="NHN54560.1"/>
    <property type="molecule type" value="Genomic_DNA"/>
</dbReference>
<name>A0A967AZ94_9MICO</name>
<gene>
    <name evidence="2" type="ORF">G9U51_02040</name>
</gene>
<keyword evidence="3" id="KW-1185">Reference proteome</keyword>
<feature type="region of interest" description="Disordered" evidence="1">
    <location>
        <begin position="1"/>
        <end position="89"/>
    </location>
</feature>
<reference evidence="2" key="1">
    <citation type="submission" date="2020-03" db="EMBL/GenBank/DDBJ databases">
        <title>Draft sequencing of Calidifontibacter sp. DB0510.</title>
        <authorList>
            <person name="Kim D.-U."/>
        </authorList>
    </citation>
    <scope>NUCLEOTIDE SEQUENCE</scope>
    <source>
        <strain evidence="2">DB0510</strain>
    </source>
</reference>
<feature type="compositionally biased region" description="Basic and acidic residues" evidence="1">
    <location>
        <begin position="68"/>
        <end position="81"/>
    </location>
</feature>
<evidence type="ECO:0000313" key="2">
    <source>
        <dbReference type="EMBL" id="NHN54560.1"/>
    </source>
</evidence>
<organism evidence="2 3">
    <name type="scientific">Metallococcus carri</name>
    <dbReference type="NCBI Taxonomy" id="1656884"/>
    <lineage>
        <taxon>Bacteria</taxon>
        <taxon>Bacillati</taxon>
        <taxon>Actinomycetota</taxon>
        <taxon>Actinomycetes</taxon>
        <taxon>Micrococcales</taxon>
        <taxon>Dermacoccaceae</taxon>
        <taxon>Metallococcus</taxon>
    </lineage>
</organism>
<feature type="compositionally biased region" description="Acidic residues" evidence="1">
    <location>
        <begin position="48"/>
        <end position="61"/>
    </location>
</feature>